<dbReference type="InterPro" id="IPR027417">
    <property type="entry name" value="P-loop_NTPase"/>
</dbReference>
<dbReference type="GO" id="GO:0005886">
    <property type="term" value="C:plasma membrane"/>
    <property type="evidence" value="ECO:0007669"/>
    <property type="project" value="UniProtKB-SubCell"/>
</dbReference>
<dbReference type="InterPro" id="IPR017871">
    <property type="entry name" value="ABC_transporter-like_CS"/>
</dbReference>
<dbReference type="GO" id="GO:0042883">
    <property type="term" value="P:cysteine transport"/>
    <property type="evidence" value="ECO:0007669"/>
    <property type="project" value="InterPro"/>
</dbReference>
<dbReference type="InterPro" id="IPR011527">
    <property type="entry name" value="ABC1_TM_dom"/>
</dbReference>
<dbReference type="InterPro" id="IPR036640">
    <property type="entry name" value="ABC1_TM_sf"/>
</dbReference>
<feature type="domain" description="ABC transmembrane type-1" evidence="9">
    <location>
        <begin position="44"/>
        <end position="334"/>
    </location>
</feature>
<name>A0A6I4KT56_9PSED</name>
<dbReference type="AlphaFoldDB" id="A0A6I4KT56"/>
<dbReference type="Gene3D" id="1.20.1560.10">
    <property type="entry name" value="ABC transporter type 1, transmembrane domain"/>
    <property type="match status" value="1"/>
</dbReference>
<evidence type="ECO:0000256" key="5">
    <source>
        <dbReference type="ARBA" id="ARBA00022989"/>
    </source>
</evidence>
<keyword evidence="4" id="KW-0067">ATP-binding</keyword>
<dbReference type="InterPro" id="IPR003593">
    <property type="entry name" value="AAA+_ATPase"/>
</dbReference>
<feature type="transmembrane region" description="Helical" evidence="7">
    <location>
        <begin position="164"/>
        <end position="180"/>
    </location>
</feature>
<dbReference type="PROSITE" id="PS50893">
    <property type="entry name" value="ABC_TRANSPORTER_2"/>
    <property type="match status" value="1"/>
</dbReference>
<evidence type="ECO:0000313" key="11">
    <source>
        <dbReference type="Proteomes" id="UP000429555"/>
    </source>
</evidence>
<feature type="transmembrane region" description="Helical" evidence="7">
    <location>
        <begin position="186"/>
        <end position="206"/>
    </location>
</feature>
<keyword evidence="5 7" id="KW-1133">Transmembrane helix</keyword>
<evidence type="ECO:0000256" key="7">
    <source>
        <dbReference type="SAM" id="Phobius"/>
    </source>
</evidence>
<reference evidence="10 11" key="1">
    <citation type="submission" date="2019-11" db="EMBL/GenBank/DDBJ databases">
        <title>Pseudomonas flavidum sp. nov., isolated from Baiyang Lake.</title>
        <authorList>
            <person name="Zhao Y."/>
        </authorList>
    </citation>
    <scope>NUCLEOTIDE SEQUENCE [LARGE SCALE GENOMIC DNA]</scope>
    <source>
        <strain evidence="11">R-22-3 w-18</strain>
    </source>
</reference>
<dbReference type="Pfam" id="PF00664">
    <property type="entry name" value="ABC_membrane"/>
    <property type="match status" value="1"/>
</dbReference>
<sequence>MPPGPTGCSAARCGRVKAITERTRKQRSRRWLARHQRAVRPLLLGAVAVGLLGTLAIILQMGLMAALVHALLIEAAAPASLWPMMLGLVLALLLRVLAQAVQERLGQHASARVRQRVRAELSALWARLGPVRLAAQPSASLSNQWVEQVDALDGFYARYLPQQWLALLVPLCLLTVVFWLDWLAALFLLFAAPLIPLFMALVGMSAERISQRHVLQAGRLAGQFLDRVRNLTSLQLFGQVGRSIASVEQATQRYRSITMETLRVAFLSSAVLEFFASVAIALVAMYIGFGLLGYISYGPSPALSLFSGLFILLLAPEFFQPLRSLAQHYHDRAAALAAADTLAELEALEVPVTMPVTAPPDADGGKIHVQGLSLGYAGRGLILREVDLHVAAGEVIALVGPSGSGKSSLLHCLAGFVQPDAGVVSIFGHAPGARPLAWMGQRPFLIKGSWAENLRLTAPDAQPAAMGQALAAVGLSELLAAQERGLDSPLGEGGRGLSGGQAQRLALARVWLSDAPLVLLDEPTASLDEQSEAEVVEALQALAAAGRTLIMATHHPALMRMADRVLRLSNGSLIDA</sequence>
<dbReference type="CDD" id="cd03228">
    <property type="entry name" value="ABCC_MRP_Like"/>
    <property type="match status" value="1"/>
</dbReference>
<dbReference type="NCBIfam" id="TIGR02857">
    <property type="entry name" value="CydD"/>
    <property type="match status" value="1"/>
</dbReference>
<dbReference type="SMART" id="SM00382">
    <property type="entry name" value="AAA"/>
    <property type="match status" value="1"/>
</dbReference>
<feature type="transmembrane region" description="Helical" evidence="7">
    <location>
        <begin position="42"/>
        <end position="73"/>
    </location>
</feature>
<organism evidence="10 11">
    <name type="scientific">Pseudomonas xionganensis</name>
    <dbReference type="NCBI Taxonomy" id="2654845"/>
    <lineage>
        <taxon>Bacteria</taxon>
        <taxon>Pseudomonadati</taxon>
        <taxon>Pseudomonadota</taxon>
        <taxon>Gammaproteobacteria</taxon>
        <taxon>Pseudomonadales</taxon>
        <taxon>Pseudomonadaceae</taxon>
        <taxon>Pseudomonas</taxon>
    </lineage>
</organism>
<proteinExistence type="predicted"/>
<evidence type="ECO:0000256" key="6">
    <source>
        <dbReference type="ARBA" id="ARBA00023136"/>
    </source>
</evidence>
<protein>
    <submittedName>
        <fullName evidence="10">Thiol reductant ABC exporter subunit CydD</fullName>
    </submittedName>
</protein>
<evidence type="ECO:0000313" key="10">
    <source>
        <dbReference type="EMBL" id="MVW75277.1"/>
    </source>
</evidence>
<dbReference type="InterPro" id="IPR003439">
    <property type="entry name" value="ABC_transporter-like_ATP-bd"/>
</dbReference>
<dbReference type="GO" id="GO:0034040">
    <property type="term" value="F:ATPase-coupled lipid transmembrane transporter activity"/>
    <property type="evidence" value="ECO:0007669"/>
    <property type="project" value="TreeGrafter"/>
</dbReference>
<keyword evidence="2 7" id="KW-0812">Transmembrane</keyword>
<dbReference type="Gene3D" id="3.40.50.300">
    <property type="entry name" value="P-loop containing nucleotide triphosphate hydrolases"/>
    <property type="match status" value="1"/>
</dbReference>
<feature type="domain" description="ABC transporter" evidence="8">
    <location>
        <begin position="367"/>
        <end position="576"/>
    </location>
</feature>
<dbReference type="PROSITE" id="PS50929">
    <property type="entry name" value="ABC_TM1F"/>
    <property type="match status" value="1"/>
</dbReference>
<dbReference type="EMBL" id="WKJZ01000001">
    <property type="protein sequence ID" value="MVW75277.1"/>
    <property type="molecule type" value="Genomic_DNA"/>
</dbReference>
<feature type="transmembrane region" description="Helical" evidence="7">
    <location>
        <begin position="294"/>
        <end position="315"/>
    </location>
</feature>
<evidence type="ECO:0000259" key="9">
    <source>
        <dbReference type="PROSITE" id="PS50929"/>
    </source>
</evidence>
<evidence type="ECO:0000256" key="2">
    <source>
        <dbReference type="ARBA" id="ARBA00022692"/>
    </source>
</evidence>
<evidence type="ECO:0000256" key="4">
    <source>
        <dbReference type="ARBA" id="ARBA00022840"/>
    </source>
</evidence>
<keyword evidence="3" id="KW-0547">Nucleotide-binding</keyword>
<feature type="transmembrane region" description="Helical" evidence="7">
    <location>
        <begin position="264"/>
        <end position="288"/>
    </location>
</feature>
<dbReference type="InterPro" id="IPR039421">
    <property type="entry name" value="Type_1_exporter"/>
</dbReference>
<keyword evidence="11" id="KW-1185">Reference proteome</keyword>
<dbReference type="GO" id="GO:0005524">
    <property type="term" value="F:ATP binding"/>
    <property type="evidence" value="ECO:0007669"/>
    <property type="project" value="UniProtKB-KW"/>
</dbReference>
<evidence type="ECO:0000256" key="1">
    <source>
        <dbReference type="ARBA" id="ARBA00004651"/>
    </source>
</evidence>
<dbReference type="GO" id="GO:0016887">
    <property type="term" value="F:ATP hydrolysis activity"/>
    <property type="evidence" value="ECO:0007669"/>
    <property type="project" value="InterPro"/>
</dbReference>
<dbReference type="PANTHER" id="PTHR24221:SF261">
    <property type="entry name" value="GLUTATHIONE_L-CYSTEINE TRANSPORT SYSTEM ATP-BINDING_PERMEASE PROTEIN CYDD"/>
    <property type="match status" value="1"/>
</dbReference>
<dbReference type="InterPro" id="IPR014216">
    <property type="entry name" value="ABC_transptr_CydD"/>
</dbReference>
<dbReference type="Pfam" id="PF00005">
    <property type="entry name" value="ABC_tran"/>
    <property type="match status" value="1"/>
</dbReference>
<evidence type="ECO:0000256" key="3">
    <source>
        <dbReference type="ARBA" id="ARBA00022741"/>
    </source>
</evidence>
<dbReference type="PANTHER" id="PTHR24221">
    <property type="entry name" value="ATP-BINDING CASSETTE SUB-FAMILY B"/>
    <property type="match status" value="1"/>
</dbReference>
<comment type="subcellular location">
    <subcellularLocation>
        <location evidence="1">Cell membrane</location>
        <topology evidence="1">Multi-pass membrane protein</topology>
    </subcellularLocation>
</comment>
<accession>A0A6I4KT56</accession>
<dbReference type="GO" id="GO:0140359">
    <property type="term" value="F:ABC-type transporter activity"/>
    <property type="evidence" value="ECO:0007669"/>
    <property type="project" value="InterPro"/>
</dbReference>
<feature type="transmembrane region" description="Helical" evidence="7">
    <location>
        <begin position="79"/>
        <end position="98"/>
    </location>
</feature>
<dbReference type="SUPFAM" id="SSF52540">
    <property type="entry name" value="P-loop containing nucleoside triphosphate hydrolases"/>
    <property type="match status" value="1"/>
</dbReference>
<dbReference type="CDD" id="cd18584">
    <property type="entry name" value="ABC_6TM_AarD_CydD"/>
    <property type="match status" value="1"/>
</dbReference>
<keyword evidence="6 7" id="KW-0472">Membrane</keyword>
<evidence type="ECO:0000259" key="8">
    <source>
        <dbReference type="PROSITE" id="PS50893"/>
    </source>
</evidence>
<dbReference type="PROSITE" id="PS00211">
    <property type="entry name" value="ABC_TRANSPORTER_1"/>
    <property type="match status" value="1"/>
</dbReference>
<dbReference type="SUPFAM" id="SSF90123">
    <property type="entry name" value="ABC transporter transmembrane region"/>
    <property type="match status" value="1"/>
</dbReference>
<gene>
    <name evidence="10" type="primary">cydD</name>
    <name evidence="10" type="ORF">GJV18_08095</name>
</gene>
<dbReference type="Proteomes" id="UP000429555">
    <property type="component" value="Unassembled WGS sequence"/>
</dbReference>
<comment type="caution">
    <text evidence="10">The sequence shown here is derived from an EMBL/GenBank/DDBJ whole genome shotgun (WGS) entry which is preliminary data.</text>
</comment>